<dbReference type="GO" id="GO:0007165">
    <property type="term" value="P:signal transduction"/>
    <property type="evidence" value="ECO:0007669"/>
    <property type="project" value="TreeGrafter"/>
</dbReference>
<protein>
    <submittedName>
        <fullName evidence="8">Carboxy terminal-processing peptidase</fullName>
    </submittedName>
</protein>
<organism evidence="8 9">
    <name type="scientific">Noviherbaspirillum pedocola</name>
    <dbReference type="NCBI Taxonomy" id="2801341"/>
    <lineage>
        <taxon>Bacteria</taxon>
        <taxon>Pseudomonadati</taxon>
        <taxon>Pseudomonadota</taxon>
        <taxon>Betaproteobacteria</taxon>
        <taxon>Burkholderiales</taxon>
        <taxon>Oxalobacteraceae</taxon>
        <taxon>Noviherbaspirillum</taxon>
    </lineage>
</organism>
<dbReference type="SMART" id="SM00245">
    <property type="entry name" value="TSPc"/>
    <property type="match status" value="1"/>
</dbReference>
<keyword evidence="3 5" id="KW-0378">Hydrolase</keyword>
<dbReference type="Pfam" id="PF17804">
    <property type="entry name" value="TSP_NTD"/>
    <property type="match status" value="1"/>
</dbReference>
<feature type="chain" id="PRO_5038118242" evidence="6">
    <location>
        <begin position="22"/>
        <end position="718"/>
    </location>
</feature>
<dbReference type="NCBIfam" id="TIGR00225">
    <property type="entry name" value="prc"/>
    <property type="match status" value="1"/>
</dbReference>
<dbReference type="InterPro" id="IPR001478">
    <property type="entry name" value="PDZ"/>
</dbReference>
<dbReference type="SUPFAM" id="SSF50156">
    <property type="entry name" value="PDZ domain-like"/>
    <property type="match status" value="1"/>
</dbReference>
<dbReference type="GO" id="GO:0008236">
    <property type="term" value="F:serine-type peptidase activity"/>
    <property type="evidence" value="ECO:0007669"/>
    <property type="project" value="UniProtKB-KW"/>
</dbReference>
<dbReference type="PROSITE" id="PS50106">
    <property type="entry name" value="PDZ"/>
    <property type="match status" value="1"/>
</dbReference>
<keyword evidence="4 5" id="KW-0720">Serine protease</keyword>
<dbReference type="CDD" id="cd06782">
    <property type="entry name" value="cpPDZ_CPP-like"/>
    <property type="match status" value="1"/>
</dbReference>
<dbReference type="Gene3D" id="3.90.226.10">
    <property type="entry name" value="2-enoyl-CoA Hydratase, Chain A, domain 1"/>
    <property type="match status" value="1"/>
</dbReference>
<dbReference type="Proteomes" id="UP000622890">
    <property type="component" value="Unassembled WGS sequence"/>
</dbReference>
<keyword evidence="9" id="KW-1185">Reference proteome</keyword>
<evidence type="ECO:0000313" key="8">
    <source>
        <dbReference type="EMBL" id="MBK4737968.1"/>
    </source>
</evidence>
<accession>A0A934W9D8</accession>
<dbReference type="InterPro" id="IPR004447">
    <property type="entry name" value="Peptidase_S41A"/>
</dbReference>
<sequence length="718" mass="79339">MKKRLVSILLALVTAATTASAAPATPSNPVLLPQPQQMQAAALSAQILSRYHYRAMPLDDAMSAKIFDRYLKSLDPEKLFFTQLDIDQMAPARTQLDDSIKRGDFHHPYSIFGLYQQRLAERIGYARELLNQKFDFTKNESYSYRRDKDTPWAASEDEIRDLWRKRIKGDWLRLKLAGKDDKFIRTTLDKRYANLLSRMQLSKSEDVFQIFMDAYATSFDPHTNYMGPRETADFDIAMRLSLVGIGAVLQEREDYITIRELVPGGPAALSGKLNVGDRIVGVAQGATGDMKEVVGWRVDDAVKLIRGTKDTMVRLDLLPAGAGPEAKPREVRLVRDNIKLEERAAKKSVIESKDGAVTRRVGVITLPMFYQDTEARRRGDKNYRSAARDVARLLDEMKSDKVDAVVVDLRNNGGGSLDEAIGVTSLFTGAGPVVQQRNSKGEVAVNKGNDAKPAWDGPLGVLINRGSASASEIFAAAIQDYGRGVIIGEPSFGKGTVQTVVNLDEMTHSDKHALGELKMTIAQFFRINGGTTQLRGVTPDIAMPQLSDPNDFGESSFDNALPWSEIKPADYAPISDLAALLPELRTRHAARLEASADFRYLDEELAELKALRDKRQVSLNEAQRRAEEKAMTAKLAPLLARANKGDKPATSKQAADVALALVPGDAALRASERKLTDELAEEKARKNARDLWLEEAARVVSDESALQQATARKSVARN</sequence>
<proteinExistence type="inferred from homology"/>
<dbReference type="InterPro" id="IPR020992">
    <property type="entry name" value="Tail_Prtase_C"/>
</dbReference>
<dbReference type="Pfam" id="PF03572">
    <property type="entry name" value="Peptidase_S41"/>
    <property type="match status" value="1"/>
</dbReference>
<dbReference type="InterPro" id="IPR005151">
    <property type="entry name" value="Tail-specific_protease"/>
</dbReference>
<name>A0A934W9D8_9BURK</name>
<dbReference type="Gene3D" id="2.30.42.10">
    <property type="match status" value="1"/>
</dbReference>
<evidence type="ECO:0000256" key="3">
    <source>
        <dbReference type="ARBA" id="ARBA00022801"/>
    </source>
</evidence>
<evidence type="ECO:0000256" key="5">
    <source>
        <dbReference type="RuleBase" id="RU004404"/>
    </source>
</evidence>
<gene>
    <name evidence="8" type="ORF">JJB74_25380</name>
</gene>
<evidence type="ECO:0000313" key="9">
    <source>
        <dbReference type="Proteomes" id="UP000622890"/>
    </source>
</evidence>
<evidence type="ECO:0000256" key="4">
    <source>
        <dbReference type="ARBA" id="ARBA00022825"/>
    </source>
</evidence>
<dbReference type="InterPro" id="IPR029045">
    <property type="entry name" value="ClpP/crotonase-like_dom_sf"/>
</dbReference>
<dbReference type="GO" id="GO:0006508">
    <property type="term" value="P:proteolysis"/>
    <property type="evidence" value="ECO:0007669"/>
    <property type="project" value="UniProtKB-KW"/>
</dbReference>
<feature type="domain" description="PDZ" evidence="7">
    <location>
        <begin position="235"/>
        <end position="312"/>
    </location>
</feature>
<keyword evidence="2 5" id="KW-0645">Protease</keyword>
<dbReference type="EMBL" id="JAEPBG010000016">
    <property type="protein sequence ID" value="MBK4737968.1"/>
    <property type="molecule type" value="Genomic_DNA"/>
</dbReference>
<keyword evidence="6" id="KW-0732">Signal</keyword>
<dbReference type="SUPFAM" id="SSF52096">
    <property type="entry name" value="ClpP/crotonase"/>
    <property type="match status" value="1"/>
</dbReference>
<dbReference type="Pfam" id="PF00595">
    <property type="entry name" value="PDZ"/>
    <property type="match status" value="1"/>
</dbReference>
<evidence type="ECO:0000256" key="2">
    <source>
        <dbReference type="ARBA" id="ARBA00022670"/>
    </source>
</evidence>
<dbReference type="FunFam" id="3.90.226.10:FF:000090">
    <property type="entry name" value="Tail-specific protease"/>
    <property type="match status" value="1"/>
</dbReference>
<dbReference type="PANTHER" id="PTHR32060">
    <property type="entry name" value="TAIL-SPECIFIC PROTEASE"/>
    <property type="match status" value="1"/>
</dbReference>
<dbReference type="AlphaFoldDB" id="A0A934W9D8"/>
<reference evidence="8" key="1">
    <citation type="submission" date="2021-01" db="EMBL/GenBank/DDBJ databases">
        <title>Genome sequence of strain Noviherbaspirillum sp. DKR-6.</title>
        <authorList>
            <person name="Chaudhary D.K."/>
        </authorList>
    </citation>
    <scope>NUCLEOTIDE SEQUENCE</scope>
    <source>
        <strain evidence="8">DKR-6</strain>
    </source>
</reference>
<dbReference type="GO" id="GO:0030288">
    <property type="term" value="C:outer membrane-bounded periplasmic space"/>
    <property type="evidence" value="ECO:0007669"/>
    <property type="project" value="TreeGrafter"/>
</dbReference>
<dbReference type="CDD" id="cd07560">
    <property type="entry name" value="Peptidase_S41_CPP"/>
    <property type="match status" value="1"/>
</dbReference>
<dbReference type="RefSeq" id="WP_200596797.1">
    <property type="nucleotide sequence ID" value="NZ_JAEPBG010000016.1"/>
</dbReference>
<dbReference type="SMART" id="SM00228">
    <property type="entry name" value="PDZ"/>
    <property type="match status" value="1"/>
</dbReference>
<dbReference type="InterPro" id="IPR036034">
    <property type="entry name" value="PDZ_sf"/>
</dbReference>
<evidence type="ECO:0000256" key="1">
    <source>
        <dbReference type="ARBA" id="ARBA00009179"/>
    </source>
</evidence>
<feature type="signal peptide" evidence="6">
    <location>
        <begin position="1"/>
        <end position="21"/>
    </location>
</feature>
<dbReference type="Pfam" id="PF11818">
    <property type="entry name" value="DUF3340"/>
    <property type="match status" value="1"/>
</dbReference>
<evidence type="ECO:0000259" key="7">
    <source>
        <dbReference type="PROSITE" id="PS50106"/>
    </source>
</evidence>
<dbReference type="PANTHER" id="PTHR32060:SF22">
    <property type="entry name" value="CARBOXYL-TERMINAL-PROCESSING PEPTIDASE 3, CHLOROPLASTIC"/>
    <property type="match status" value="1"/>
</dbReference>
<comment type="similarity">
    <text evidence="1 5">Belongs to the peptidase S41A family.</text>
</comment>
<comment type="caution">
    <text evidence="8">The sequence shown here is derived from an EMBL/GenBank/DDBJ whole genome shotgun (WGS) entry which is preliminary data.</text>
</comment>
<dbReference type="GO" id="GO:0004175">
    <property type="term" value="F:endopeptidase activity"/>
    <property type="evidence" value="ECO:0007669"/>
    <property type="project" value="TreeGrafter"/>
</dbReference>
<evidence type="ECO:0000256" key="6">
    <source>
        <dbReference type="SAM" id="SignalP"/>
    </source>
</evidence>
<dbReference type="InterPro" id="IPR040573">
    <property type="entry name" value="TSP_N"/>
</dbReference>